<feature type="non-terminal residue" evidence="2">
    <location>
        <position position="71"/>
    </location>
</feature>
<dbReference type="Proteomes" id="UP000681720">
    <property type="component" value="Unassembled WGS sequence"/>
</dbReference>
<dbReference type="SUPFAM" id="SSF69318">
    <property type="entry name" value="Integrin alpha N-terminal domain"/>
    <property type="match status" value="1"/>
</dbReference>
<dbReference type="PANTHER" id="PTHR46580">
    <property type="entry name" value="SENSOR KINASE-RELATED"/>
    <property type="match status" value="1"/>
</dbReference>
<dbReference type="Proteomes" id="UP000681967">
    <property type="component" value="Unassembled WGS sequence"/>
</dbReference>
<dbReference type="InterPro" id="IPR028994">
    <property type="entry name" value="Integrin_alpha_N"/>
</dbReference>
<feature type="non-terminal residue" evidence="2">
    <location>
        <position position="1"/>
    </location>
</feature>
<evidence type="ECO:0000256" key="1">
    <source>
        <dbReference type="ARBA" id="ARBA00022729"/>
    </source>
</evidence>
<dbReference type="AlphaFoldDB" id="A0A8S3B337"/>
<dbReference type="EMBL" id="CAJOBJ010137331">
    <property type="protein sequence ID" value="CAF4747812.1"/>
    <property type="molecule type" value="Genomic_DNA"/>
</dbReference>
<dbReference type="InterPro" id="IPR013517">
    <property type="entry name" value="FG-GAP"/>
</dbReference>
<name>A0A8S3B337_9BILA</name>
<dbReference type="Gene3D" id="2.30.30.100">
    <property type="match status" value="1"/>
</dbReference>
<evidence type="ECO:0000313" key="2">
    <source>
        <dbReference type="EMBL" id="CAF4738877.1"/>
    </source>
</evidence>
<proteinExistence type="predicted"/>
<gene>
    <name evidence="2" type="ORF">BYL167_LOCUS45599</name>
    <name evidence="3" type="ORF">GIL414_LOCUS45016</name>
</gene>
<protein>
    <recommendedName>
        <fullName evidence="5">VCBS repeat-containing protein</fullName>
    </recommendedName>
</protein>
<organism evidence="2 4">
    <name type="scientific">Rotaria magnacalcarata</name>
    <dbReference type="NCBI Taxonomy" id="392030"/>
    <lineage>
        <taxon>Eukaryota</taxon>
        <taxon>Metazoa</taxon>
        <taxon>Spiralia</taxon>
        <taxon>Gnathifera</taxon>
        <taxon>Rotifera</taxon>
        <taxon>Eurotatoria</taxon>
        <taxon>Bdelloidea</taxon>
        <taxon>Philodinida</taxon>
        <taxon>Philodinidae</taxon>
        <taxon>Rotaria</taxon>
    </lineage>
</organism>
<dbReference type="Pfam" id="PF13517">
    <property type="entry name" value="FG-GAP_3"/>
    <property type="match status" value="1"/>
</dbReference>
<dbReference type="EMBL" id="CAJOBH010126882">
    <property type="protein sequence ID" value="CAF4738877.1"/>
    <property type="molecule type" value="Genomic_DNA"/>
</dbReference>
<comment type="caution">
    <text evidence="2">The sequence shown here is derived from an EMBL/GenBank/DDBJ whole genome shotgun (WGS) entry which is preliminary data.</text>
</comment>
<evidence type="ECO:0000313" key="4">
    <source>
        <dbReference type="Proteomes" id="UP000681967"/>
    </source>
</evidence>
<keyword evidence="1" id="KW-0732">Signal</keyword>
<reference evidence="2" key="1">
    <citation type="submission" date="2021-02" db="EMBL/GenBank/DDBJ databases">
        <authorList>
            <person name="Nowell W R."/>
        </authorList>
    </citation>
    <scope>NUCLEOTIDE SEQUENCE</scope>
</reference>
<sequence length="71" mass="7213">NVDIIVANYGANNVGVLINTGNGTFIAQVTYTTGGSSNPASVAAADVNEDGKIDIIVANYWGNTVGVLLNT</sequence>
<accession>A0A8S3B337</accession>
<evidence type="ECO:0000313" key="3">
    <source>
        <dbReference type="EMBL" id="CAF4747812.1"/>
    </source>
</evidence>
<evidence type="ECO:0008006" key="5">
    <source>
        <dbReference type="Google" id="ProtNLM"/>
    </source>
</evidence>